<keyword evidence="5" id="KW-1185">Reference proteome</keyword>
<keyword evidence="2" id="KW-0812">Transmembrane</keyword>
<keyword evidence="2" id="KW-0472">Membrane</keyword>
<dbReference type="Proteomes" id="UP000001307">
    <property type="component" value="Unassembled WGS sequence"/>
</dbReference>
<dbReference type="OrthoDB" id="10471598at2759"/>
<dbReference type="Proteomes" id="UP000011014">
    <property type="component" value="Unassembled WGS sequence"/>
</dbReference>
<evidence type="ECO:0000313" key="4">
    <source>
        <dbReference type="EMBL" id="CBY39071.1"/>
    </source>
</evidence>
<evidence type="ECO:0000313" key="5">
    <source>
        <dbReference type="Proteomes" id="UP000001307"/>
    </source>
</evidence>
<evidence type="ECO:0000256" key="2">
    <source>
        <dbReference type="SAM" id="Phobius"/>
    </source>
</evidence>
<sequence>MLNLLILIDIENEEEEEIEIERSTFGNICHFLLEVFEDIVDQSDVDDKTGLKWYQLTAMTIQAIYYCAAFYFICVLLEREKILSRVLDISEDMGFVREMLGVGLAYYSWKLVPPTVSLIVGPKSDRWEKMWIQQGGEEEEEEVQNEFEGGVKED</sequence>
<gene>
    <name evidence="3" type="ORF">GSOID_T00012581001</name>
    <name evidence="4" type="ORF">GSOID_T00019615001</name>
</gene>
<feature type="region of interest" description="Disordered" evidence="1">
    <location>
        <begin position="135"/>
        <end position="154"/>
    </location>
</feature>
<proteinExistence type="predicted"/>
<dbReference type="AlphaFoldDB" id="E4XJ01"/>
<protein>
    <submittedName>
        <fullName evidence="3">Uncharacterized protein</fullName>
    </submittedName>
</protein>
<feature type="compositionally biased region" description="Acidic residues" evidence="1">
    <location>
        <begin position="136"/>
        <end position="145"/>
    </location>
</feature>
<name>E4XJ01_OIKDI</name>
<reference evidence="3" key="1">
    <citation type="journal article" date="2010" name="Science">
        <title>Plasticity of animal genome architecture unmasked by rapid evolution of a pelagic tunicate.</title>
        <authorList>
            <person name="Denoeud F."/>
            <person name="Henriet S."/>
            <person name="Mungpakdee S."/>
            <person name="Aury J.M."/>
            <person name="Da Silva C."/>
            <person name="Brinkmann H."/>
            <person name="Mikhaleva J."/>
            <person name="Olsen L.C."/>
            <person name="Jubin C."/>
            <person name="Canestro C."/>
            <person name="Bouquet J.M."/>
            <person name="Danks G."/>
            <person name="Poulain J."/>
            <person name="Campsteijn C."/>
            <person name="Adamski M."/>
            <person name="Cross I."/>
            <person name="Yadetie F."/>
            <person name="Muffato M."/>
            <person name="Louis A."/>
            <person name="Butcher S."/>
            <person name="Tsagkogeorga G."/>
            <person name="Konrad A."/>
            <person name="Singh S."/>
            <person name="Jensen M.F."/>
            <person name="Cong E.H."/>
            <person name="Eikeseth-Otteraa H."/>
            <person name="Noel B."/>
            <person name="Anthouard V."/>
            <person name="Porcel B.M."/>
            <person name="Kachouri-Lafond R."/>
            <person name="Nishino A."/>
            <person name="Ugolini M."/>
            <person name="Chourrout P."/>
            <person name="Nishida H."/>
            <person name="Aasland R."/>
            <person name="Huzurbazar S."/>
            <person name="Westhof E."/>
            <person name="Delsuc F."/>
            <person name="Lehrach H."/>
            <person name="Reinhardt R."/>
            <person name="Weissenbach J."/>
            <person name="Roy S.W."/>
            <person name="Artiguenave F."/>
            <person name="Postlethwait J.H."/>
            <person name="Manak J.R."/>
            <person name="Thompson E.M."/>
            <person name="Jaillon O."/>
            <person name="Du Pasquier L."/>
            <person name="Boudinot P."/>
            <person name="Liberles D.A."/>
            <person name="Volff J.N."/>
            <person name="Philippe H."/>
            <person name="Lenhard B."/>
            <person name="Roest Crollius H."/>
            <person name="Wincker P."/>
            <person name="Chourrout D."/>
        </authorList>
    </citation>
    <scope>NUCLEOTIDE SEQUENCE [LARGE SCALE GENOMIC DNA]</scope>
</reference>
<accession>E4XJ01</accession>
<feature type="transmembrane region" description="Helical" evidence="2">
    <location>
        <begin position="53"/>
        <end position="77"/>
    </location>
</feature>
<evidence type="ECO:0000313" key="3">
    <source>
        <dbReference type="EMBL" id="CBY10444.1"/>
    </source>
</evidence>
<dbReference type="EMBL" id="FN655417">
    <property type="protein sequence ID" value="CBY39071.1"/>
    <property type="molecule type" value="Genomic_DNA"/>
</dbReference>
<dbReference type="EMBL" id="FN653057">
    <property type="protein sequence ID" value="CBY10444.1"/>
    <property type="molecule type" value="Genomic_DNA"/>
</dbReference>
<organism evidence="3">
    <name type="scientific">Oikopleura dioica</name>
    <name type="common">Tunicate</name>
    <dbReference type="NCBI Taxonomy" id="34765"/>
    <lineage>
        <taxon>Eukaryota</taxon>
        <taxon>Metazoa</taxon>
        <taxon>Chordata</taxon>
        <taxon>Tunicata</taxon>
        <taxon>Appendicularia</taxon>
        <taxon>Copelata</taxon>
        <taxon>Oikopleuridae</taxon>
        <taxon>Oikopleura</taxon>
    </lineage>
</organism>
<evidence type="ECO:0000256" key="1">
    <source>
        <dbReference type="SAM" id="MobiDB-lite"/>
    </source>
</evidence>
<dbReference type="InParanoid" id="E4XJ01"/>
<keyword evidence="2" id="KW-1133">Transmembrane helix</keyword>